<reference evidence="3" key="1">
    <citation type="journal article" date="2019" name="Int. J. Syst. Evol. Microbiol.">
        <title>The Global Catalogue of Microorganisms (GCM) 10K type strain sequencing project: providing services to taxonomists for standard genome sequencing and annotation.</title>
        <authorList>
            <consortium name="The Broad Institute Genomics Platform"/>
            <consortium name="The Broad Institute Genome Sequencing Center for Infectious Disease"/>
            <person name="Wu L."/>
            <person name="Ma J."/>
        </authorList>
    </citation>
    <scope>NUCLEOTIDE SEQUENCE [LARGE SCALE GENOMIC DNA]</scope>
    <source>
        <strain evidence="3">CGMCC 4.7020</strain>
    </source>
</reference>
<keyword evidence="3" id="KW-1185">Reference proteome</keyword>
<evidence type="ECO:0000313" key="2">
    <source>
        <dbReference type="EMBL" id="MFD1313203.1"/>
    </source>
</evidence>
<accession>A0ABW3XVN0</accession>
<evidence type="ECO:0000313" key="3">
    <source>
        <dbReference type="Proteomes" id="UP001597058"/>
    </source>
</evidence>
<sequence>MAQTYNFPEDLRTAQDELDQVRGDLQRLLKRQPWSVEPLPAWDSHENSWRPASRPDSPGWNSEDQATHGQLRVREAELAALIVCHSFWETVEPAERSTARSQLKHHRDHALAA</sequence>
<gene>
    <name evidence="2" type="ORF">ACFQ5X_46640</name>
</gene>
<dbReference type="EMBL" id="JBHTMM010000169">
    <property type="protein sequence ID" value="MFD1313203.1"/>
    <property type="molecule type" value="Genomic_DNA"/>
</dbReference>
<name>A0ABW3XVN0_9ACTN</name>
<dbReference type="RefSeq" id="WP_381242125.1">
    <property type="nucleotide sequence ID" value="NZ_JBHSKH010000109.1"/>
</dbReference>
<protein>
    <submittedName>
        <fullName evidence="2">Uncharacterized protein</fullName>
    </submittedName>
</protein>
<feature type="region of interest" description="Disordered" evidence="1">
    <location>
        <begin position="36"/>
        <end position="68"/>
    </location>
</feature>
<dbReference type="Proteomes" id="UP001597058">
    <property type="component" value="Unassembled WGS sequence"/>
</dbReference>
<evidence type="ECO:0000256" key="1">
    <source>
        <dbReference type="SAM" id="MobiDB-lite"/>
    </source>
</evidence>
<comment type="caution">
    <text evidence="2">The sequence shown here is derived from an EMBL/GenBank/DDBJ whole genome shotgun (WGS) entry which is preliminary data.</text>
</comment>
<feature type="compositionally biased region" description="Polar residues" evidence="1">
    <location>
        <begin position="59"/>
        <end position="68"/>
    </location>
</feature>
<proteinExistence type="predicted"/>
<organism evidence="2 3">
    <name type="scientific">Streptomyces kaempferi</name>
    <dbReference type="NCBI Taxonomy" id="333725"/>
    <lineage>
        <taxon>Bacteria</taxon>
        <taxon>Bacillati</taxon>
        <taxon>Actinomycetota</taxon>
        <taxon>Actinomycetes</taxon>
        <taxon>Kitasatosporales</taxon>
        <taxon>Streptomycetaceae</taxon>
        <taxon>Streptomyces</taxon>
    </lineage>
</organism>